<keyword evidence="2" id="KW-1185">Reference proteome</keyword>
<comment type="caution">
    <text evidence="1">The sequence shown here is derived from an EMBL/GenBank/DDBJ whole genome shotgun (WGS) entry which is preliminary data.</text>
</comment>
<proteinExistence type="predicted"/>
<name>A0A392RHD8_9FABA</name>
<evidence type="ECO:0000313" key="1">
    <source>
        <dbReference type="EMBL" id="MCI35542.1"/>
    </source>
</evidence>
<dbReference type="AlphaFoldDB" id="A0A392RHD8"/>
<evidence type="ECO:0000313" key="2">
    <source>
        <dbReference type="Proteomes" id="UP000265520"/>
    </source>
</evidence>
<dbReference type="Proteomes" id="UP000265520">
    <property type="component" value="Unassembled WGS sequence"/>
</dbReference>
<dbReference type="EMBL" id="LXQA010224473">
    <property type="protein sequence ID" value="MCI35542.1"/>
    <property type="molecule type" value="Genomic_DNA"/>
</dbReference>
<sequence length="106" mass="11572">ASAKVFCAFDGDVTFAGDGTFAGEGGIMQGQRHMEVVMATGQFSNQLPLFANQRCKASRWCTGLQQKESEPFYVDTCTELKTTVSVALSQYTMNSRRHTLGFFVGA</sequence>
<accession>A0A392RHD8</accession>
<organism evidence="1 2">
    <name type="scientific">Trifolium medium</name>
    <dbReference type="NCBI Taxonomy" id="97028"/>
    <lineage>
        <taxon>Eukaryota</taxon>
        <taxon>Viridiplantae</taxon>
        <taxon>Streptophyta</taxon>
        <taxon>Embryophyta</taxon>
        <taxon>Tracheophyta</taxon>
        <taxon>Spermatophyta</taxon>
        <taxon>Magnoliopsida</taxon>
        <taxon>eudicotyledons</taxon>
        <taxon>Gunneridae</taxon>
        <taxon>Pentapetalae</taxon>
        <taxon>rosids</taxon>
        <taxon>fabids</taxon>
        <taxon>Fabales</taxon>
        <taxon>Fabaceae</taxon>
        <taxon>Papilionoideae</taxon>
        <taxon>50 kb inversion clade</taxon>
        <taxon>NPAAA clade</taxon>
        <taxon>Hologalegina</taxon>
        <taxon>IRL clade</taxon>
        <taxon>Trifolieae</taxon>
        <taxon>Trifolium</taxon>
    </lineage>
</organism>
<protein>
    <submittedName>
        <fullName evidence="1">Uncharacterized protein</fullName>
    </submittedName>
</protein>
<feature type="non-terminal residue" evidence="1">
    <location>
        <position position="1"/>
    </location>
</feature>
<reference evidence="1 2" key="1">
    <citation type="journal article" date="2018" name="Front. Plant Sci.">
        <title>Red Clover (Trifolium pratense) and Zigzag Clover (T. medium) - A Picture of Genomic Similarities and Differences.</title>
        <authorList>
            <person name="Dluhosova J."/>
            <person name="Istvanek J."/>
            <person name="Nedelnik J."/>
            <person name="Repkova J."/>
        </authorList>
    </citation>
    <scope>NUCLEOTIDE SEQUENCE [LARGE SCALE GENOMIC DNA]</scope>
    <source>
        <strain evidence="2">cv. 10/8</strain>
        <tissue evidence="1">Leaf</tissue>
    </source>
</reference>